<protein>
    <submittedName>
        <fullName evidence="2">Uncharacterized protein</fullName>
    </submittedName>
</protein>
<evidence type="ECO:0000256" key="1">
    <source>
        <dbReference type="SAM" id="MobiDB-lite"/>
    </source>
</evidence>
<feature type="region of interest" description="Disordered" evidence="1">
    <location>
        <begin position="82"/>
        <end position="101"/>
    </location>
</feature>
<dbReference type="EMBL" id="CABVPL010000017">
    <property type="protein sequence ID" value="VWB60139.1"/>
    <property type="molecule type" value="Genomic_DNA"/>
</dbReference>
<accession>A0A6P2KQA6</accession>
<name>A0A6P2KQA6_9BURK</name>
<proteinExistence type="predicted"/>
<reference evidence="2 3" key="1">
    <citation type="submission" date="2019-09" db="EMBL/GenBank/DDBJ databases">
        <authorList>
            <person name="Depoorter E."/>
        </authorList>
    </citation>
    <scope>NUCLEOTIDE SEQUENCE [LARGE SCALE GENOMIC DNA]</scope>
    <source>
        <strain evidence="2">LMG 24064</strain>
    </source>
</reference>
<sequence length="101" mass="10934">MTHPTHAVLTLDALIDACARFDSSDQDQRLIVRTLVVPMLARRLKWLELLLQASPDSRATRTMAEQVERALACASARLGEAAAPPAAAAPRPEPQRGHALS</sequence>
<organism evidence="2 3">
    <name type="scientific">Burkholderia latens</name>
    <dbReference type="NCBI Taxonomy" id="488446"/>
    <lineage>
        <taxon>Bacteria</taxon>
        <taxon>Pseudomonadati</taxon>
        <taxon>Pseudomonadota</taxon>
        <taxon>Betaproteobacteria</taxon>
        <taxon>Burkholderiales</taxon>
        <taxon>Burkholderiaceae</taxon>
        <taxon>Burkholderia</taxon>
        <taxon>Burkholderia cepacia complex</taxon>
    </lineage>
</organism>
<dbReference type="AlphaFoldDB" id="A0A6P2KQA6"/>
<evidence type="ECO:0000313" key="2">
    <source>
        <dbReference type="EMBL" id="VWB60139.1"/>
    </source>
</evidence>
<dbReference type="Proteomes" id="UP000494222">
    <property type="component" value="Unassembled WGS sequence"/>
</dbReference>
<gene>
    <name evidence="2" type="ORF">BLA24064_02779</name>
</gene>
<dbReference type="RefSeq" id="WP_244122161.1">
    <property type="nucleotide sequence ID" value="NZ_CABVPL010000017.1"/>
</dbReference>
<evidence type="ECO:0000313" key="3">
    <source>
        <dbReference type="Proteomes" id="UP000494222"/>
    </source>
</evidence>
<dbReference type="GeneID" id="99790052"/>